<dbReference type="PANTHER" id="PTHR37300:SF2">
    <property type="entry name" value="UPF0291 PROTEIN BC_1827"/>
    <property type="match status" value="1"/>
</dbReference>
<dbReference type="Proteomes" id="UP001254832">
    <property type="component" value="Unassembled WGS sequence"/>
</dbReference>
<dbReference type="GO" id="GO:0005737">
    <property type="term" value="C:cytoplasm"/>
    <property type="evidence" value="ECO:0007669"/>
    <property type="project" value="UniProtKB-SubCell"/>
</dbReference>
<dbReference type="PANTHER" id="PTHR37300">
    <property type="entry name" value="UPF0291 PROTEIN CBO2609/CLC_2481"/>
    <property type="match status" value="1"/>
</dbReference>
<name>A0AAP5GZG9_PAEAM</name>
<reference evidence="3" key="1">
    <citation type="submission" date="2023-07" db="EMBL/GenBank/DDBJ databases">
        <title>Sorghum-associated microbial communities from plants grown in Nebraska, USA.</title>
        <authorList>
            <person name="Schachtman D."/>
        </authorList>
    </citation>
    <scope>NUCLEOTIDE SEQUENCE</scope>
    <source>
        <strain evidence="3">BE80</strain>
    </source>
</reference>
<comment type="subcellular location">
    <subcellularLocation>
        <location evidence="2">Cytoplasm</location>
    </subcellularLocation>
</comment>
<dbReference type="SUPFAM" id="SSF158221">
    <property type="entry name" value="YnzC-like"/>
    <property type="match status" value="1"/>
</dbReference>
<dbReference type="Gene3D" id="1.10.287.540">
    <property type="entry name" value="Helix hairpin bin"/>
    <property type="match status" value="1"/>
</dbReference>
<gene>
    <name evidence="3" type="ORF">J2W91_001023</name>
</gene>
<evidence type="ECO:0000256" key="1">
    <source>
        <dbReference type="ARBA" id="ARBA00022490"/>
    </source>
</evidence>
<dbReference type="InterPro" id="IPR009242">
    <property type="entry name" value="DUF896"/>
</dbReference>
<dbReference type="HAMAP" id="MF_01103">
    <property type="entry name" value="UPF0291"/>
    <property type="match status" value="1"/>
</dbReference>
<proteinExistence type="inferred from homology"/>
<protein>
    <recommendedName>
        <fullName evidence="2">UPF0291 protein J2W91_001023</fullName>
    </recommendedName>
</protein>
<dbReference type="Pfam" id="PF05979">
    <property type="entry name" value="DUF896"/>
    <property type="match status" value="1"/>
</dbReference>
<accession>A0AAP5GZG9</accession>
<dbReference type="EMBL" id="JAVDTR010000002">
    <property type="protein sequence ID" value="MDR6722575.1"/>
    <property type="molecule type" value="Genomic_DNA"/>
</dbReference>
<evidence type="ECO:0000256" key="2">
    <source>
        <dbReference type="HAMAP-Rule" id="MF_01103"/>
    </source>
</evidence>
<evidence type="ECO:0000313" key="4">
    <source>
        <dbReference type="Proteomes" id="UP001254832"/>
    </source>
</evidence>
<organism evidence="3 4">
    <name type="scientific">Paenibacillus amylolyticus</name>
    <dbReference type="NCBI Taxonomy" id="1451"/>
    <lineage>
        <taxon>Bacteria</taxon>
        <taxon>Bacillati</taxon>
        <taxon>Bacillota</taxon>
        <taxon>Bacilli</taxon>
        <taxon>Bacillales</taxon>
        <taxon>Paenibacillaceae</taxon>
        <taxon>Paenibacillus</taxon>
    </lineage>
</organism>
<sequence>MIPILGRINELSRKQRSSIGLTQAEQLEQQELRRQYLQAIRGQVLTTMLGVSVVDPLGNDVTPEKLIIEKVQRRKQAEQ</sequence>
<keyword evidence="1 2" id="KW-0963">Cytoplasm</keyword>
<dbReference type="RefSeq" id="WP_310136972.1">
    <property type="nucleotide sequence ID" value="NZ_JAVDTR010000002.1"/>
</dbReference>
<comment type="similarity">
    <text evidence="2">Belongs to the UPF0291 family.</text>
</comment>
<dbReference type="AlphaFoldDB" id="A0AAP5GZG9"/>
<comment type="caution">
    <text evidence="3">The sequence shown here is derived from an EMBL/GenBank/DDBJ whole genome shotgun (WGS) entry which is preliminary data.</text>
</comment>
<evidence type="ECO:0000313" key="3">
    <source>
        <dbReference type="EMBL" id="MDR6722575.1"/>
    </source>
</evidence>